<dbReference type="Gene3D" id="2.60.120.10">
    <property type="entry name" value="Jelly Rolls"/>
    <property type="match status" value="1"/>
</dbReference>
<gene>
    <name evidence="1" type="ORF">KDY119_00654</name>
</gene>
<reference evidence="1 2" key="1">
    <citation type="submission" date="2019-10" db="EMBL/GenBank/DDBJ databases">
        <title>Genome sequence of Luteimicrobium xylanilyticum HY-24.</title>
        <authorList>
            <person name="Kim D.Y."/>
            <person name="Park H.-Y."/>
        </authorList>
    </citation>
    <scope>NUCLEOTIDE SEQUENCE [LARGE SCALE GENOMIC DNA]</scope>
    <source>
        <strain evidence="1 2">HY-24</strain>
    </source>
</reference>
<dbReference type="InterPro" id="IPR011051">
    <property type="entry name" value="RmlC_Cupin_sf"/>
</dbReference>
<sequence>MTNDPYLDRISSHVSGMSRALDAGDGIVRLAPSWVPRSFCTPGRRIRLHPDDYFPFQQTRGGIDERWLASTVRAENGPLTGPYEGLSLVVDPDGTLLPFDEFVSHHGAAAVGERLWEGHGGWTMYSKFYDNLLPLPFHVHHDDEKAALVGKVGKPEAYYYSPQMNNYLGDQSISYLGLRPGTSRDQVRERLARFGAGGDNRITELALGYRTQLGTGWDVPSGVLHAPASICTYEPQSSSDVFSMCESWSNNREVPEELLWKDVPESRHGDVDAVLDLLDWEKNVDPDFVANRFMAPYETKASEAAGGRAYVERWIVYRSNAFSAKELTVAPGETAVITEDDAYGAIVVQGHGTLGSHDAAAATVIRFGQLSQDEFFVTAEAARAGVRVHNASPTEELVVLKHFGPGNVELGLV</sequence>
<proteinExistence type="predicted"/>
<dbReference type="RefSeq" id="WP_036954024.1">
    <property type="nucleotide sequence ID" value="NZ_BAABIH010000029.1"/>
</dbReference>
<dbReference type="AlphaFoldDB" id="A0A5P9Q7U1"/>
<protein>
    <recommendedName>
        <fullName evidence="3">Mannose-6-phosphate isomerase</fullName>
    </recommendedName>
</protein>
<dbReference type="InterPro" id="IPR014710">
    <property type="entry name" value="RmlC-like_jellyroll"/>
</dbReference>
<evidence type="ECO:0000313" key="2">
    <source>
        <dbReference type="Proteomes" id="UP000326702"/>
    </source>
</evidence>
<dbReference type="Proteomes" id="UP000326702">
    <property type="component" value="Chromosome"/>
</dbReference>
<organism evidence="1 2">
    <name type="scientific">Luteimicrobium xylanilyticum</name>
    <dbReference type="NCBI Taxonomy" id="1133546"/>
    <lineage>
        <taxon>Bacteria</taxon>
        <taxon>Bacillati</taxon>
        <taxon>Actinomycetota</taxon>
        <taxon>Actinomycetes</taxon>
        <taxon>Micrococcales</taxon>
        <taxon>Luteimicrobium</taxon>
    </lineage>
</organism>
<accession>A0A5P9Q7U1</accession>
<name>A0A5P9Q7U1_9MICO</name>
<dbReference type="EMBL" id="CP045529">
    <property type="protein sequence ID" value="QFU97160.1"/>
    <property type="molecule type" value="Genomic_DNA"/>
</dbReference>
<evidence type="ECO:0000313" key="1">
    <source>
        <dbReference type="EMBL" id="QFU97160.1"/>
    </source>
</evidence>
<dbReference type="KEGG" id="lxl:KDY119_00654"/>
<keyword evidence="2" id="KW-1185">Reference proteome</keyword>
<dbReference type="OrthoDB" id="9808275at2"/>
<dbReference type="SUPFAM" id="SSF51182">
    <property type="entry name" value="RmlC-like cupins"/>
    <property type="match status" value="1"/>
</dbReference>
<evidence type="ECO:0008006" key="3">
    <source>
        <dbReference type="Google" id="ProtNLM"/>
    </source>
</evidence>